<dbReference type="InterPro" id="IPR018649">
    <property type="entry name" value="SHOCT"/>
</dbReference>
<evidence type="ECO:0000313" key="2">
    <source>
        <dbReference type="EMBL" id="TXS94237.1"/>
    </source>
</evidence>
<sequence length="66" mass="7135">MWDKTLVGAALVASTLVLGGCGGSTTTVEQTETQGQQLMDLKEAYDKGVITEKEYEKTKKQILKGN</sequence>
<dbReference type="RefSeq" id="WP_148068579.1">
    <property type="nucleotide sequence ID" value="NZ_VRZA01000003.1"/>
</dbReference>
<dbReference type="EMBL" id="VRZA01000003">
    <property type="protein sequence ID" value="TXS94237.1"/>
    <property type="molecule type" value="Genomic_DNA"/>
</dbReference>
<organism evidence="2 3">
    <name type="scientific">Parahaliea maris</name>
    <dbReference type="NCBI Taxonomy" id="2716870"/>
    <lineage>
        <taxon>Bacteria</taxon>
        <taxon>Pseudomonadati</taxon>
        <taxon>Pseudomonadota</taxon>
        <taxon>Gammaproteobacteria</taxon>
        <taxon>Cellvibrionales</taxon>
        <taxon>Halieaceae</taxon>
        <taxon>Parahaliea</taxon>
    </lineage>
</organism>
<evidence type="ECO:0000259" key="1">
    <source>
        <dbReference type="Pfam" id="PF09851"/>
    </source>
</evidence>
<reference evidence="2 3" key="1">
    <citation type="submission" date="2019-08" db="EMBL/GenBank/DDBJ databases">
        <title>Parahaliea maris sp. nov., isolated from the surface seawater.</title>
        <authorList>
            <person name="Liu Y."/>
        </authorList>
    </citation>
    <scope>NUCLEOTIDE SEQUENCE [LARGE SCALE GENOMIC DNA]</scope>
    <source>
        <strain evidence="2 3">HSLHS9</strain>
    </source>
</reference>
<dbReference type="Pfam" id="PF09851">
    <property type="entry name" value="SHOCT"/>
    <property type="match status" value="1"/>
</dbReference>
<accession>A0A5C9A3N6</accession>
<name>A0A5C9A3N6_9GAMM</name>
<proteinExistence type="predicted"/>
<dbReference type="PROSITE" id="PS51257">
    <property type="entry name" value="PROKAR_LIPOPROTEIN"/>
    <property type="match status" value="1"/>
</dbReference>
<keyword evidence="3" id="KW-1185">Reference proteome</keyword>
<evidence type="ECO:0000313" key="3">
    <source>
        <dbReference type="Proteomes" id="UP000321039"/>
    </source>
</evidence>
<protein>
    <submittedName>
        <fullName evidence="2">SHOCT domain-containing protein</fullName>
    </submittedName>
</protein>
<gene>
    <name evidence="2" type="ORF">FV139_11630</name>
</gene>
<dbReference type="AlphaFoldDB" id="A0A5C9A3N6"/>
<comment type="caution">
    <text evidence="2">The sequence shown here is derived from an EMBL/GenBank/DDBJ whole genome shotgun (WGS) entry which is preliminary data.</text>
</comment>
<dbReference type="Proteomes" id="UP000321039">
    <property type="component" value="Unassembled WGS sequence"/>
</dbReference>
<feature type="domain" description="SHOCT" evidence="1">
    <location>
        <begin position="37"/>
        <end position="63"/>
    </location>
</feature>